<reference evidence="5 6" key="1">
    <citation type="submission" date="2018-08" db="EMBL/GenBank/DDBJ databases">
        <title>A genome reference for cultivated species of the human gut microbiota.</title>
        <authorList>
            <person name="Zou Y."/>
            <person name="Xue W."/>
            <person name="Luo G."/>
        </authorList>
    </citation>
    <scope>NUCLEOTIDE SEQUENCE [LARGE SCALE GENOMIC DNA]</scope>
    <source>
        <strain evidence="5 6">AM07-24</strain>
    </source>
</reference>
<name>A0A415E316_9FIRM</name>
<organism evidence="5 6">
    <name type="scientific">Emergencia timonensis</name>
    <dbReference type="NCBI Taxonomy" id="1776384"/>
    <lineage>
        <taxon>Bacteria</taxon>
        <taxon>Bacillati</taxon>
        <taxon>Bacillota</taxon>
        <taxon>Clostridia</taxon>
        <taxon>Peptostreptococcales</taxon>
        <taxon>Anaerovoracaceae</taxon>
        <taxon>Emergencia</taxon>
    </lineage>
</organism>
<dbReference type="RefSeq" id="WP_118334506.1">
    <property type="nucleotide sequence ID" value="NZ_AP025567.1"/>
</dbReference>
<evidence type="ECO:0000256" key="2">
    <source>
        <dbReference type="ARBA" id="ARBA00022827"/>
    </source>
</evidence>
<dbReference type="InterPro" id="IPR016167">
    <property type="entry name" value="FAD-bd_PCMH_sub1"/>
</dbReference>
<keyword evidence="2" id="KW-0274">FAD</keyword>
<dbReference type="SMART" id="SM01092">
    <property type="entry name" value="CO_deh_flav_C"/>
    <property type="match status" value="1"/>
</dbReference>
<keyword evidence="1" id="KW-0285">Flavoprotein</keyword>
<dbReference type="InterPro" id="IPR016166">
    <property type="entry name" value="FAD-bd_PCMH"/>
</dbReference>
<keyword evidence="3" id="KW-0560">Oxidoreductase</keyword>
<dbReference type="InterPro" id="IPR016169">
    <property type="entry name" value="FAD-bd_PCMH_sub2"/>
</dbReference>
<dbReference type="InterPro" id="IPR036318">
    <property type="entry name" value="FAD-bd_PCMH-like_sf"/>
</dbReference>
<evidence type="ECO:0000256" key="1">
    <source>
        <dbReference type="ARBA" id="ARBA00022630"/>
    </source>
</evidence>
<dbReference type="STRING" id="1776384.GCA_900086585_03591"/>
<dbReference type="InterPro" id="IPR005107">
    <property type="entry name" value="CO_DH_flav_C"/>
</dbReference>
<evidence type="ECO:0000259" key="4">
    <source>
        <dbReference type="PROSITE" id="PS51387"/>
    </source>
</evidence>
<dbReference type="InterPro" id="IPR002346">
    <property type="entry name" value="Mopterin_DH_FAD-bd"/>
</dbReference>
<dbReference type="AlphaFoldDB" id="A0A415E316"/>
<evidence type="ECO:0000256" key="3">
    <source>
        <dbReference type="ARBA" id="ARBA00023002"/>
    </source>
</evidence>
<dbReference type="PANTHER" id="PTHR42659">
    <property type="entry name" value="XANTHINE DEHYDROGENASE SUBUNIT C-RELATED"/>
    <property type="match status" value="1"/>
</dbReference>
<dbReference type="SUPFAM" id="SSF56176">
    <property type="entry name" value="FAD-binding/transporter-associated domain-like"/>
    <property type="match status" value="1"/>
</dbReference>
<sequence>MTDFFRPDSLQEALGILNAFKEKAVIVNGGSDIVISLSQKKIAPSVIVYIGNLPELRYIREDEGYIALGGNVTYREMSHDPICQNVTGLMNAIAHLGSPSVRAVATPAGNVGTAAPAADCATMLMTLGADVVLVNSKGERTVSLKDFYLGRNRTIKQADEIIREIRFPAIRQGEGTGYCKAARRKAQDIGKILAGVRVHLEKNILTEAAISLGALNAKIVRAASLEEAIKGMEKSEAYQYLKQNFPIEAGLRDSYFKEYKESVTKAIVAQAFSRAIADAEKERF</sequence>
<dbReference type="InterPro" id="IPR051312">
    <property type="entry name" value="Diverse_Substr_Oxidored"/>
</dbReference>
<dbReference type="GO" id="GO:0016491">
    <property type="term" value="F:oxidoreductase activity"/>
    <property type="evidence" value="ECO:0007669"/>
    <property type="project" value="UniProtKB-KW"/>
</dbReference>
<accession>A0A415E316</accession>
<dbReference type="Gene3D" id="3.30.465.10">
    <property type="match status" value="1"/>
</dbReference>
<dbReference type="EMBL" id="QRMS01000002">
    <property type="protein sequence ID" value="RHJ88031.1"/>
    <property type="molecule type" value="Genomic_DNA"/>
</dbReference>
<dbReference type="PROSITE" id="PS51387">
    <property type="entry name" value="FAD_PCMH"/>
    <property type="match status" value="1"/>
</dbReference>
<dbReference type="PANTHER" id="PTHR42659:SF2">
    <property type="entry name" value="XANTHINE DEHYDROGENASE SUBUNIT C-RELATED"/>
    <property type="match status" value="1"/>
</dbReference>
<dbReference type="Pfam" id="PF00941">
    <property type="entry name" value="FAD_binding_5"/>
    <property type="match status" value="1"/>
</dbReference>
<evidence type="ECO:0000313" key="5">
    <source>
        <dbReference type="EMBL" id="RHJ88031.1"/>
    </source>
</evidence>
<proteinExistence type="predicted"/>
<evidence type="ECO:0000313" key="6">
    <source>
        <dbReference type="Proteomes" id="UP000284841"/>
    </source>
</evidence>
<dbReference type="OrthoDB" id="9789842at2"/>
<dbReference type="InterPro" id="IPR036683">
    <property type="entry name" value="CO_DH_flav_C_dom_sf"/>
</dbReference>
<dbReference type="Pfam" id="PF03450">
    <property type="entry name" value="CO_deh_flav_C"/>
    <property type="match status" value="1"/>
</dbReference>
<dbReference type="SUPFAM" id="SSF55447">
    <property type="entry name" value="CO dehydrogenase flavoprotein C-terminal domain-like"/>
    <property type="match status" value="1"/>
</dbReference>
<dbReference type="Gene3D" id="3.30.390.50">
    <property type="entry name" value="CO dehydrogenase flavoprotein, C-terminal domain"/>
    <property type="match status" value="1"/>
</dbReference>
<keyword evidence="6" id="KW-1185">Reference proteome</keyword>
<dbReference type="GO" id="GO:0071949">
    <property type="term" value="F:FAD binding"/>
    <property type="evidence" value="ECO:0007669"/>
    <property type="project" value="InterPro"/>
</dbReference>
<protein>
    <recommendedName>
        <fullName evidence="4">FAD-binding PCMH-type domain-containing protein</fullName>
    </recommendedName>
</protein>
<dbReference type="Gene3D" id="3.30.43.10">
    <property type="entry name" value="Uridine Diphospho-n-acetylenolpyruvylglucosamine Reductase, domain 2"/>
    <property type="match status" value="1"/>
</dbReference>
<comment type="caution">
    <text evidence="5">The sequence shown here is derived from an EMBL/GenBank/DDBJ whole genome shotgun (WGS) entry which is preliminary data.</text>
</comment>
<feature type="domain" description="FAD-binding PCMH-type" evidence="4">
    <location>
        <begin position="1"/>
        <end position="172"/>
    </location>
</feature>
<gene>
    <name evidence="5" type="ORF">DW099_06325</name>
</gene>
<dbReference type="Proteomes" id="UP000284841">
    <property type="component" value="Unassembled WGS sequence"/>
</dbReference>